<dbReference type="InterPro" id="IPR041805">
    <property type="entry name" value="ASMase/PPN1_MPP"/>
</dbReference>
<dbReference type="GO" id="GO:0005764">
    <property type="term" value="C:lysosome"/>
    <property type="evidence" value="ECO:0007669"/>
    <property type="project" value="TreeGrafter"/>
</dbReference>
<dbReference type="EMBL" id="OU900094">
    <property type="protein sequence ID" value="CAG9854051.1"/>
    <property type="molecule type" value="Genomic_DNA"/>
</dbReference>
<dbReference type="EC" id="3.1.4.12" evidence="11"/>
<feature type="binding site" evidence="12">
    <location>
        <position position="440"/>
    </location>
    <ligand>
        <name>Zn(2+)</name>
        <dbReference type="ChEBI" id="CHEBI:29105"/>
        <label>2</label>
    </ligand>
</feature>
<dbReference type="OrthoDB" id="282973at2759"/>
<feature type="binding site" evidence="12">
    <location>
        <position position="260"/>
    </location>
    <ligand>
        <name>Zn(2+)</name>
        <dbReference type="ChEBI" id="CHEBI:29105"/>
        <label>1</label>
    </ligand>
</feature>
<dbReference type="InterPro" id="IPR008139">
    <property type="entry name" value="SaposinB_dom"/>
</dbReference>
<dbReference type="SUPFAM" id="SSF56300">
    <property type="entry name" value="Metallo-dependent phosphatases"/>
    <property type="match status" value="1"/>
</dbReference>
<evidence type="ECO:0000256" key="4">
    <source>
        <dbReference type="ARBA" id="ARBA00022723"/>
    </source>
</evidence>
<dbReference type="PANTHER" id="PTHR10340">
    <property type="entry name" value="SPHINGOMYELIN PHOSPHODIESTERASE"/>
    <property type="match status" value="1"/>
</dbReference>
<dbReference type="GO" id="GO:0046513">
    <property type="term" value="P:ceramide biosynthetic process"/>
    <property type="evidence" value="ECO:0007669"/>
    <property type="project" value="UniProtKB-ARBA"/>
</dbReference>
<dbReference type="PANTHER" id="PTHR10340:SF29">
    <property type="entry name" value="SPHINGOMYELIN PHOSPHODIESTERASE"/>
    <property type="match status" value="1"/>
</dbReference>
<keyword evidence="8 13" id="KW-1015">Disulfide bond</keyword>
<dbReference type="Pfam" id="PF00149">
    <property type="entry name" value="Metallophos"/>
    <property type="match status" value="1"/>
</dbReference>
<keyword evidence="7 12" id="KW-0862">Zinc</keyword>
<evidence type="ECO:0000256" key="7">
    <source>
        <dbReference type="ARBA" id="ARBA00022833"/>
    </source>
</evidence>
<feature type="disulfide bond" evidence="13">
    <location>
        <begin position="103"/>
        <end position="115"/>
    </location>
</feature>
<dbReference type="AlphaFoldDB" id="A0A9N9TEX7"/>
<evidence type="ECO:0000256" key="14">
    <source>
        <dbReference type="SAM" id="SignalP"/>
    </source>
</evidence>
<dbReference type="Pfam" id="PF19272">
    <property type="entry name" value="ASMase_C"/>
    <property type="match status" value="1"/>
</dbReference>
<evidence type="ECO:0000256" key="3">
    <source>
        <dbReference type="ARBA" id="ARBA00022525"/>
    </source>
</evidence>
<evidence type="ECO:0000256" key="8">
    <source>
        <dbReference type="ARBA" id="ARBA00023157"/>
    </source>
</evidence>
<dbReference type="GO" id="GO:0006685">
    <property type="term" value="P:sphingomyelin catabolic process"/>
    <property type="evidence" value="ECO:0007669"/>
    <property type="project" value="UniProtKB-UniRule"/>
</dbReference>
<dbReference type="Gene3D" id="3.60.21.10">
    <property type="match status" value="1"/>
</dbReference>
<keyword evidence="6 11" id="KW-0378">Hydrolase</keyword>
<feature type="domain" description="Saposin B-type" evidence="15">
    <location>
        <begin position="68"/>
        <end position="152"/>
    </location>
</feature>
<feature type="binding site" evidence="12">
    <location>
        <position position="300"/>
    </location>
    <ligand>
        <name>Zn(2+)</name>
        <dbReference type="ChEBI" id="CHEBI:29105"/>
        <label>2</label>
    </ligand>
</feature>
<dbReference type="GO" id="GO:0046872">
    <property type="term" value="F:metal ion binding"/>
    <property type="evidence" value="ECO:0007669"/>
    <property type="project" value="UniProtKB-KW"/>
</dbReference>
<feature type="binding site" evidence="12">
    <location>
        <position position="408"/>
    </location>
    <ligand>
        <name>Zn(2+)</name>
        <dbReference type="ChEBI" id="CHEBI:29105"/>
        <label>2</label>
    </ligand>
</feature>
<dbReference type="Proteomes" id="UP001153712">
    <property type="component" value="Chromosome 1"/>
</dbReference>
<comment type="function">
    <text evidence="11">Converts sphingomyelin to ceramide.</text>
</comment>
<sequence length="595" mass="68558">MRCLLHNTILLILLNSISGSIYANVSYNNIPSAYQPSVWHRVFQKINEKREFLPIIYNEREVSGSIIGDAVCLICDAVFTALLTERSFDMTKIQLEAQVEYYCADFLKIEEQDVCAGVIGLNMDPILYILDKKATVTSTEVCSMLLGCTQGSEAFEWKIDIPAGETVKKVESDGKQTFKIAHITDIHYDPDYTEGKPADCGKPQCCQPDQDNPANTSVSVCGYWTSEIHADVSPKLLNNTLDEMNSKPLMDFEFVYFTGDLVSHRVWNTSQDYNRKTITYVLDVFAEKFKNKKVFPILGNHEAHPMNLYPPLNIPEDDLNQQWLFDVISEKWLHWLTDNEKETVKNGGYYTVSPKTGFRIIVLNNNVCQSENWWNLYENKDPYGQLQWLVKVLQQAEKDKEIVHILSHIPTSACLKVWGREYNRIIERFANTIAAQFNGHTHRDHFSIYYDSKNVSNNVVINGASLVTDGAYPNFKIYTVDSKGFDILDSEVYTFDLEKANTNKKIDWYKLYSFQKDFGVANLTHTEMDRLVKTMISDIKSKNYTLINKYHDFYYRGSKIGKNVNCDSKCQNKYLCDMLTTVERQTTMCEKYLTF</sequence>
<evidence type="ECO:0000256" key="6">
    <source>
        <dbReference type="ARBA" id="ARBA00022801"/>
    </source>
</evidence>
<dbReference type="InterPro" id="IPR011160">
    <property type="entry name" value="Sphingomy_PDE"/>
</dbReference>
<protein>
    <recommendedName>
        <fullName evidence="11">Sphingomyelin phosphodiesterase</fullName>
        <ecNumber evidence="11">3.1.4.12</ecNumber>
    </recommendedName>
</protein>
<evidence type="ECO:0000256" key="10">
    <source>
        <dbReference type="ARBA" id="ARBA00047268"/>
    </source>
</evidence>
<feature type="disulfide bond" evidence="13">
    <location>
        <begin position="368"/>
        <end position="414"/>
    </location>
</feature>
<dbReference type="GO" id="GO:0016798">
    <property type="term" value="F:hydrolase activity, acting on glycosyl bonds"/>
    <property type="evidence" value="ECO:0007669"/>
    <property type="project" value="UniProtKB-KW"/>
</dbReference>
<keyword evidence="11" id="KW-0326">Glycosidase</keyword>
<reference evidence="16" key="1">
    <citation type="submission" date="2022-01" db="EMBL/GenBank/DDBJ databases">
        <authorList>
            <person name="King R."/>
        </authorList>
    </citation>
    <scope>NUCLEOTIDE SEQUENCE</scope>
</reference>
<evidence type="ECO:0000256" key="5">
    <source>
        <dbReference type="ARBA" id="ARBA00022729"/>
    </source>
</evidence>
<feature type="signal peptide" evidence="14">
    <location>
        <begin position="1"/>
        <end position="19"/>
    </location>
</feature>
<dbReference type="PROSITE" id="PS50015">
    <property type="entry name" value="SAP_B"/>
    <property type="match status" value="1"/>
</dbReference>
<feature type="disulfide bond" evidence="13">
    <location>
        <begin position="75"/>
        <end position="142"/>
    </location>
</feature>
<gene>
    <name evidence="16" type="ORF">PHYEVI_LOCUS516</name>
</gene>
<dbReference type="InterPro" id="IPR029052">
    <property type="entry name" value="Metallo-depent_PP-like"/>
</dbReference>
<evidence type="ECO:0000313" key="16">
    <source>
        <dbReference type="EMBL" id="CAG9854051.1"/>
    </source>
</evidence>
<feature type="chain" id="PRO_5040167604" description="Sphingomyelin phosphodiesterase" evidence="14">
    <location>
        <begin position="20"/>
        <end position="595"/>
    </location>
</feature>
<feature type="binding site" evidence="12">
    <location>
        <position position="260"/>
    </location>
    <ligand>
        <name>Zn(2+)</name>
        <dbReference type="ChEBI" id="CHEBI:29105"/>
        <label>2</label>
    </ligand>
</feature>
<feature type="binding site" evidence="12">
    <location>
        <position position="187"/>
    </location>
    <ligand>
        <name>Zn(2+)</name>
        <dbReference type="ChEBI" id="CHEBI:29105"/>
        <label>1</label>
    </ligand>
</feature>
<feature type="disulfide bond" evidence="13">
    <location>
        <begin position="566"/>
        <end position="570"/>
    </location>
</feature>
<keyword evidence="9" id="KW-0325">Glycoprotein</keyword>
<keyword evidence="4 12" id="KW-0479">Metal-binding</keyword>
<evidence type="ECO:0000256" key="2">
    <source>
        <dbReference type="ARBA" id="ARBA00008234"/>
    </source>
</evidence>
<comment type="subcellular location">
    <subcellularLocation>
        <location evidence="1">Secreted</location>
    </subcellularLocation>
</comment>
<evidence type="ECO:0000256" key="13">
    <source>
        <dbReference type="PIRSR" id="PIRSR000948-2"/>
    </source>
</evidence>
<keyword evidence="3" id="KW-0964">Secreted</keyword>
<dbReference type="GO" id="GO:0005615">
    <property type="term" value="C:extracellular space"/>
    <property type="evidence" value="ECO:0007669"/>
    <property type="project" value="TreeGrafter"/>
</dbReference>
<evidence type="ECO:0000256" key="11">
    <source>
        <dbReference type="PIRNR" id="PIRNR000948"/>
    </source>
</evidence>
<evidence type="ECO:0000259" key="15">
    <source>
        <dbReference type="PROSITE" id="PS50015"/>
    </source>
</evidence>
<feature type="binding site" evidence="12">
    <location>
        <position position="185"/>
    </location>
    <ligand>
        <name>Zn(2+)</name>
        <dbReference type="ChEBI" id="CHEBI:29105"/>
        <label>1</label>
    </ligand>
</feature>
<dbReference type="CDD" id="cd00842">
    <property type="entry name" value="MPP_ASMase"/>
    <property type="match status" value="1"/>
</dbReference>
<proteinExistence type="inferred from homology"/>
<dbReference type="GO" id="GO:0016020">
    <property type="term" value="C:membrane"/>
    <property type="evidence" value="ECO:0007669"/>
    <property type="project" value="GOC"/>
</dbReference>
<name>A0A9N9TEX7_PHYSR</name>
<evidence type="ECO:0000256" key="9">
    <source>
        <dbReference type="ARBA" id="ARBA00023180"/>
    </source>
</evidence>
<feature type="binding site" evidence="12">
    <location>
        <position position="442"/>
    </location>
    <ligand>
        <name>Zn(2+)</name>
        <dbReference type="ChEBI" id="CHEBI:29105"/>
        <label>1</label>
    </ligand>
</feature>
<accession>A0A9N9TEX7</accession>
<feature type="disulfide bond" evidence="13">
    <location>
        <begin position="200"/>
        <end position="205"/>
    </location>
</feature>
<keyword evidence="5 14" id="KW-0732">Signal</keyword>
<dbReference type="PIRSF" id="PIRSF000948">
    <property type="entry name" value="Sphingomy_PDE"/>
    <property type="match status" value="1"/>
</dbReference>
<comment type="cofactor">
    <cofactor evidence="12">
        <name>Zn(2+)</name>
        <dbReference type="ChEBI" id="CHEBI:29105"/>
    </cofactor>
    <text evidence="12">Binds 2 Zn(2+) ions per subunit.</text>
</comment>
<comment type="catalytic activity">
    <reaction evidence="10">
        <text>a sphingomyelin + H2O = phosphocholine + an N-acylsphing-4-enine + H(+)</text>
        <dbReference type="Rhea" id="RHEA:19253"/>
        <dbReference type="ChEBI" id="CHEBI:15377"/>
        <dbReference type="ChEBI" id="CHEBI:15378"/>
        <dbReference type="ChEBI" id="CHEBI:17636"/>
        <dbReference type="ChEBI" id="CHEBI:52639"/>
        <dbReference type="ChEBI" id="CHEBI:295975"/>
        <dbReference type="EC" id="3.1.4.12"/>
    </reaction>
    <physiologicalReaction direction="left-to-right" evidence="10">
        <dbReference type="Rhea" id="RHEA:19254"/>
    </physiologicalReaction>
</comment>
<dbReference type="GO" id="GO:0061750">
    <property type="term" value="F:acid sphingomyelin phosphodiesterase activity"/>
    <property type="evidence" value="ECO:0007669"/>
    <property type="project" value="TreeGrafter"/>
</dbReference>
<evidence type="ECO:0000256" key="1">
    <source>
        <dbReference type="ARBA" id="ARBA00004613"/>
    </source>
</evidence>
<keyword evidence="17" id="KW-1185">Reference proteome</keyword>
<evidence type="ECO:0000256" key="12">
    <source>
        <dbReference type="PIRSR" id="PIRSR000948-1"/>
    </source>
</evidence>
<comment type="similarity">
    <text evidence="2 11">Belongs to the acid sphingomyelinase family.</text>
</comment>
<evidence type="ECO:0000313" key="17">
    <source>
        <dbReference type="Proteomes" id="UP001153712"/>
    </source>
</evidence>
<dbReference type="InterPro" id="IPR045473">
    <property type="entry name" value="ASM_C"/>
</dbReference>
<dbReference type="InterPro" id="IPR004843">
    <property type="entry name" value="Calcineurin-like_PHP"/>
</dbReference>
<organism evidence="16 17">
    <name type="scientific">Phyllotreta striolata</name>
    <name type="common">Striped flea beetle</name>
    <name type="synonym">Crioceris striolata</name>
    <dbReference type="NCBI Taxonomy" id="444603"/>
    <lineage>
        <taxon>Eukaryota</taxon>
        <taxon>Metazoa</taxon>
        <taxon>Ecdysozoa</taxon>
        <taxon>Arthropoda</taxon>
        <taxon>Hexapoda</taxon>
        <taxon>Insecta</taxon>
        <taxon>Pterygota</taxon>
        <taxon>Neoptera</taxon>
        <taxon>Endopterygota</taxon>
        <taxon>Coleoptera</taxon>
        <taxon>Polyphaga</taxon>
        <taxon>Cucujiformia</taxon>
        <taxon>Chrysomeloidea</taxon>
        <taxon>Chrysomelidae</taxon>
        <taxon>Galerucinae</taxon>
        <taxon>Alticini</taxon>
        <taxon>Phyllotreta</taxon>
    </lineage>
</organism>